<accession>A0A414KBY7</accession>
<sequence>MINGNLEFTKADFMQFRDLEISLEWHIIQLQELKENYKMRKVDDGIMNIAYMQENVYECNKASLEENISNLTMKLFVIRRTITMCKECVEEKIYLAVSMAVIEGMPYRAISKKIKYSTPQVSRYISQFFTNLECHKAFIKAKEEAVYKLCSAMKKETNETQSERHET</sequence>
<dbReference type="Proteomes" id="UP000283928">
    <property type="component" value="Unassembled WGS sequence"/>
</dbReference>
<dbReference type="EMBL" id="QSKO01000017">
    <property type="protein sequence ID" value="RHE72977.1"/>
    <property type="molecule type" value="Genomic_DNA"/>
</dbReference>
<evidence type="ECO:0000313" key="2">
    <source>
        <dbReference type="Proteomes" id="UP000283928"/>
    </source>
</evidence>
<organism evidence="1 2">
    <name type="scientific">Blautia obeum</name>
    <dbReference type="NCBI Taxonomy" id="40520"/>
    <lineage>
        <taxon>Bacteria</taxon>
        <taxon>Bacillati</taxon>
        <taxon>Bacillota</taxon>
        <taxon>Clostridia</taxon>
        <taxon>Lachnospirales</taxon>
        <taxon>Lachnospiraceae</taxon>
        <taxon>Blautia</taxon>
    </lineage>
</organism>
<evidence type="ECO:0000313" key="1">
    <source>
        <dbReference type="EMBL" id="RHE72977.1"/>
    </source>
</evidence>
<comment type="caution">
    <text evidence="1">The sequence shown here is derived from an EMBL/GenBank/DDBJ whole genome shotgun (WGS) entry which is preliminary data.</text>
</comment>
<reference evidence="1 2" key="1">
    <citation type="submission" date="2018-08" db="EMBL/GenBank/DDBJ databases">
        <title>A genome reference for cultivated species of the human gut microbiota.</title>
        <authorList>
            <person name="Zou Y."/>
            <person name="Xue W."/>
            <person name="Luo G."/>
        </authorList>
    </citation>
    <scope>NUCLEOTIDE SEQUENCE [LARGE SCALE GENOMIC DNA]</scope>
    <source>
        <strain evidence="1 2">AM27-32LB</strain>
    </source>
</reference>
<name>A0A414KBY7_9FIRM</name>
<dbReference type="RefSeq" id="WP_151190292.1">
    <property type="nucleotide sequence ID" value="NZ_JAQEBC010000002.1"/>
</dbReference>
<proteinExistence type="predicted"/>
<gene>
    <name evidence="1" type="ORF">DW723_11745</name>
</gene>
<dbReference type="AlphaFoldDB" id="A0A414KBY7"/>
<protein>
    <submittedName>
        <fullName evidence="1">Uncharacterized protein</fullName>
    </submittedName>
</protein>